<sequence>MSVTKITGTGLGLPTADGNALGGASNEWSDFYLADGGVIYFGSSQEITLTHAADDGLVLKHVGTGDGKEPSLTFQAGDNDIAVNDVLGSIFFQAPDETTGSDAILVAAGIEAVSEGDFSATS</sequence>
<dbReference type="EMBL" id="UINC01224042">
    <property type="protein sequence ID" value="SVE53486.1"/>
    <property type="molecule type" value="Genomic_DNA"/>
</dbReference>
<accession>A0A383E9G8</accession>
<organism evidence="1">
    <name type="scientific">marine metagenome</name>
    <dbReference type="NCBI Taxonomy" id="408172"/>
    <lineage>
        <taxon>unclassified sequences</taxon>
        <taxon>metagenomes</taxon>
        <taxon>ecological metagenomes</taxon>
    </lineage>
</organism>
<feature type="non-terminal residue" evidence="1">
    <location>
        <position position="1"/>
    </location>
</feature>
<proteinExistence type="predicted"/>
<evidence type="ECO:0000313" key="1">
    <source>
        <dbReference type="EMBL" id="SVE53486.1"/>
    </source>
</evidence>
<gene>
    <name evidence="1" type="ORF">METZ01_LOCUS506340</name>
</gene>
<reference evidence="1" key="1">
    <citation type="submission" date="2018-05" db="EMBL/GenBank/DDBJ databases">
        <authorList>
            <person name="Lanie J.A."/>
            <person name="Ng W.-L."/>
            <person name="Kazmierczak K.M."/>
            <person name="Andrzejewski T.M."/>
            <person name="Davidsen T.M."/>
            <person name="Wayne K.J."/>
            <person name="Tettelin H."/>
            <person name="Glass J.I."/>
            <person name="Rusch D."/>
            <person name="Podicherti R."/>
            <person name="Tsui H.-C.T."/>
            <person name="Winkler M.E."/>
        </authorList>
    </citation>
    <scope>NUCLEOTIDE SEQUENCE</scope>
</reference>
<feature type="non-terminal residue" evidence="1">
    <location>
        <position position="122"/>
    </location>
</feature>
<protein>
    <submittedName>
        <fullName evidence="1">Uncharacterized protein</fullName>
    </submittedName>
</protein>
<name>A0A383E9G8_9ZZZZ</name>
<dbReference type="AlphaFoldDB" id="A0A383E9G8"/>